<evidence type="ECO:0000259" key="8">
    <source>
        <dbReference type="SMART" id="SM00702"/>
    </source>
</evidence>
<dbReference type="PANTHER" id="PTHR10869:SF244">
    <property type="entry name" value="PROLYL 4-HYDROXYLASE SUBUNIT ALPHA-2"/>
    <property type="match status" value="1"/>
</dbReference>
<evidence type="ECO:0000256" key="4">
    <source>
        <dbReference type="ARBA" id="ARBA00022964"/>
    </source>
</evidence>
<keyword evidence="2" id="KW-0479">Metal-binding</keyword>
<accession>A0A8J2PRU4</accession>
<reference evidence="9" key="1">
    <citation type="submission" date="2021-06" db="EMBL/GenBank/DDBJ databases">
        <authorList>
            <person name="Hodson N. C."/>
            <person name="Mongue J. A."/>
            <person name="Jaron S. K."/>
        </authorList>
    </citation>
    <scope>NUCLEOTIDE SEQUENCE</scope>
</reference>
<evidence type="ECO:0000256" key="6">
    <source>
        <dbReference type="ARBA" id="ARBA00023004"/>
    </source>
</evidence>
<dbReference type="InterPro" id="IPR006620">
    <property type="entry name" value="Pro_4_hyd_alph"/>
</dbReference>
<dbReference type="PANTHER" id="PTHR10869">
    <property type="entry name" value="PROLYL 4-HYDROXYLASE ALPHA SUBUNIT"/>
    <property type="match status" value="1"/>
</dbReference>
<dbReference type="SMART" id="SM00702">
    <property type="entry name" value="P4Hc"/>
    <property type="match status" value="1"/>
</dbReference>
<dbReference type="GO" id="GO:0031418">
    <property type="term" value="F:L-ascorbic acid binding"/>
    <property type="evidence" value="ECO:0007669"/>
    <property type="project" value="UniProtKB-KW"/>
</dbReference>
<evidence type="ECO:0000256" key="2">
    <source>
        <dbReference type="ARBA" id="ARBA00022723"/>
    </source>
</evidence>
<evidence type="ECO:0000256" key="3">
    <source>
        <dbReference type="ARBA" id="ARBA00022896"/>
    </source>
</evidence>
<dbReference type="InterPro" id="IPR045054">
    <property type="entry name" value="P4HA-like"/>
</dbReference>
<keyword evidence="5" id="KW-0560">Oxidoreductase</keyword>
<name>A0A8J2PRU4_9HEXA</name>
<feature type="signal peptide" evidence="7">
    <location>
        <begin position="1"/>
        <end position="20"/>
    </location>
</feature>
<keyword evidence="7" id="KW-0732">Signal</keyword>
<dbReference type="GO" id="GO:0005506">
    <property type="term" value="F:iron ion binding"/>
    <property type="evidence" value="ECO:0007669"/>
    <property type="project" value="InterPro"/>
</dbReference>
<dbReference type="InterPro" id="IPR013547">
    <property type="entry name" value="P4H_N"/>
</dbReference>
<organism evidence="9 10">
    <name type="scientific">Allacma fusca</name>
    <dbReference type="NCBI Taxonomy" id="39272"/>
    <lineage>
        <taxon>Eukaryota</taxon>
        <taxon>Metazoa</taxon>
        <taxon>Ecdysozoa</taxon>
        <taxon>Arthropoda</taxon>
        <taxon>Hexapoda</taxon>
        <taxon>Collembola</taxon>
        <taxon>Symphypleona</taxon>
        <taxon>Sminthuridae</taxon>
        <taxon>Allacma</taxon>
    </lineage>
</organism>
<feature type="domain" description="Prolyl 4-hydroxylase alpha subunit" evidence="8">
    <location>
        <begin position="327"/>
        <end position="477"/>
    </location>
</feature>
<dbReference type="OrthoDB" id="420380at2759"/>
<proteinExistence type="predicted"/>
<dbReference type="AlphaFoldDB" id="A0A8J2PRU4"/>
<dbReference type="Pfam" id="PF08336">
    <property type="entry name" value="P4Ha_N"/>
    <property type="match status" value="1"/>
</dbReference>
<evidence type="ECO:0000256" key="1">
    <source>
        <dbReference type="ARBA" id="ARBA00001961"/>
    </source>
</evidence>
<comment type="cofactor">
    <cofactor evidence="1">
        <name>L-ascorbate</name>
        <dbReference type="ChEBI" id="CHEBI:38290"/>
    </cofactor>
</comment>
<evidence type="ECO:0000313" key="9">
    <source>
        <dbReference type="EMBL" id="CAG7834240.1"/>
    </source>
</evidence>
<evidence type="ECO:0000313" key="10">
    <source>
        <dbReference type="Proteomes" id="UP000708208"/>
    </source>
</evidence>
<sequence>MLSFLFILGVLTIDLNICNGEYYAITRNPNLLDRWASAEIELVSKLKISSENISSMAVVTRYIQDFDDAFQTLNDYNETAPHRESSSAVTSNPVAVYRMIRRLAYQFPDLRTQVKPLDEGLFYRLHDNVRLETKDVQDTIAGILRILHVYNFPPSSFAEGNFGGVETGTKLKGIHCYEIGREALRLEFYTLSIEWLEVALVKARNDSSIDPGLAKSLLDVAILKHDEKLDSRGYYDPYYYNQKLVPILHYPNYTATRVKQRDVLEYYYSRVNDTSTWYLNLKFTAICSRNSIQTAEEKSHLFCWYESKADLYWLIGPLKMEFLAKDPDIVQIYEIIGERQTEDLKKTVEENLRQSSVVDSSPGAAPGAQMVSNIRTSVNGWITEYSHPTLYTVSKTMEKITGLKVIGKTASDAMQVATYSFGGHYEAHLDALIVKGFGEESAGERIATFLYYLEEPQLGGQTAFTEGRKWVANKWIRYFDQFSNRRCGLQPVERYRIPANNDCIP</sequence>
<keyword evidence="4" id="KW-0223">Dioxygenase</keyword>
<gene>
    <name evidence="9" type="ORF">AFUS01_LOCUS43767</name>
</gene>
<evidence type="ECO:0000256" key="5">
    <source>
        <dbReference type="ARBA" id="ARBA00023002"/>
    </source>
</evidence>
<protein>
    <recommendedName>
        <fullName evidence="8">Prolyl 4-hydroxylase alpha subunit domain-containing protein</fullName>
    </recommendedName>
</protein>
<dbReference type="GO" id="GO:0004656">
    <property type="term" value="F:procollagen-proline 4-dioxygenase activity"/>
    <property type="evidence" value="ECO:0007669"/>
    <property type="project" value="InterPro"/>
</dbReference>
<dbReference type="GO" id="GO:0005783">
    <property type="term" value="C:endoplasmic reticulum"/>
    <property type="evidence" value="ECO:0007669"/>
    <property type="project" value="InterPro"/>
</dbReference>
<comment type="caution">
    <text evidence="9">The sequence shown here is derived from an EMBL/GenBank/DDBJ whole genome shotgun (WGS) entry which is preliminary data.</text>
</comment>
<dbReference type="EMBL" id="CAJVCH010570169">
    <property type="protein sequence ID" value="CAG7834240.1"/>
    <property type="molecule type" value="Genomic_DNA"/>
</dbReference>
<feature type="chain" id="PRO_5035318753" description="Prolyl 4-hydroxylase alpha subunit domain-containing protein" evidence="7">
    <location>
        <begin position="21"/>
        <end position="505"/>
    </location>
</feature>
<dbReference type="Proteomes" id="UP000708208">
    <property type="component" value="Unassembled WGS sequence"/>
</dbReference>
<evidence type="ECO:0000256" key="7">
    <source>
        <dbReference type="SAM" id="SignalP"/>
    </source>
</evidence>
<keyword evidence="10" id="KW-1185">Reference proteome</keyword>
<keyword evidence="6" id="KW-0408">Iron</keyword>
<keyword evidence="3" id="KW-0847">Vitamin C</keyword>